<sequence>MIRLQVSLSSQWSNILRLGVAICLVGASFAVGAKECSRIIATGNAEYPPILYRNANHPGFLTGISVDLLREAVTPLGQELVVRDRGSWARAQYEAESGAVDMLAGAFMTEPRKAYMDYIEPAFMQIPSVIWVRQGETFNYQQWSDLQGRRGGTLINNSFGEDFDRYAREHLAIEEVGSIETAFAKLEMGRTDYVIYELYQALPLLEQADFKGKFEPLSKPVSIENLYFTVSKKSECNSPAWRQQLSEQVQKLVEQQRPASMLSDYSWM</sequence>
<dbReference type="Proteomes" id="UP001589628">
    <property type="component" value="Unassembled WGS sequence"/>
</dbReference>
<reference evidence="4 5" key="1">
    <citation type="submission" date="2024-09" db="EMBL/GenBank/DDBJ databases">
        <authorList>
            <person name="Sun Q."/>
            <person name="Mori K."/>
        </authorList>
    </citation>
    <scope>NUCLEOTIDE SEQUENCE [LARGE SCALE GENOMIC DNA]</scope>
    <source>
        <strain evidence="4 5">ATCC 51285</strain>
    </source>
</reference>
<evidence type="ECO:0000256" key="2">
    <source>
        <dbReference type="ARBA" id="ARBA00022729"/>
    </source>
</evidence>
<keyword evidence="5" id="KW-1185">Reference proteome</keyword>
<protein>
    <submittedName>
        <fullName evidence="4">Substrate-binding periplasmic protein</fullName>
    </submittedName>
</protein>
<dbReference type="InterPro" id="IPR001638">
    <property type="entry name" value="Solute-binding_3/MltF_N"/>
</dbReference>
<accession>A0ABV5ZBX1</accession>
<evidence type="ECO:0000313" key="4">
    <source>
        <dbReference type="EMBL" id="MFB9886777.1"/>
    </source>
</evidence>
<evidence type="ECO:0000256" key="1">
    <source>
        <dbReference type="ARBA" id="ARBA00010333"/>
    </source>
</evidence>
<organism evidence="4 5">
    <name type="scientific">Balneatrix alpica</name>
    <dbReference type="NCBI Taxonomy" id="75684"/>
    <lineage>
        <taxon>Bacteria</taxon>
        <taxon>Pseudomonadati</taxon>
        <taxon>Pseudomonadota</taxon>
        <taxon>Gammaproteobacteria</taxon>
        <taxon>Oceanospirillales</taxon>
        <taxon>Balneatrichaceae</taxon>
        <taxon>Balneatrix</taxon>
    </lineage>
</organism>
<dbReference type="SMART" id="SM00062">
    <property type="entry name" value="PBPb"/>
    <property type="match status" value="1"/>
</dbReference>
<comment type="caution">
    <text evidence="4">The sequence shown here is derived from an EMBL/GenBank/DDBJ whole genome shotgun (WGS) entry which is preliminary data.</text>
</comment>
<evidence type="ECO:0000313" key="5">
    <source>
        <dbReference type="Proteomes" id="UP001589628"/>
    </source>
</evidence>
<dbReference type="Gene3D" id="3.40.190.10">
    <property type="entry name" value="Periplasmic binding protein-like II"/>
    <property type="match status" value="2"/>
</dbReference>
<evidence type="ECO:0000259" key="3">
    <source>
        <dbReference type="SMART" id="SM00062"/>
    </source>
</evidence>
<comment type="similarity">
    <text evidence="1">Belongs to the bacterial solute-binding protein 3 family.</text>
</comment>
<keyword evidence="2" id="KW-0732">Signal</keyword>
<dbReference type="PANTHER" id="PTHR35936:SF6">
    <property type="entry name" value="AMINO ACID ABC TRANSPORTER SUBSTRATE-BINDING PAAT FAMILY PROTEIN"/>
    <property type="match status" value="1"/>
</dbReference>
<dbReference type="PANTHER" id="PTHR35936">
    <property type="entry name" value="MEMBRANE-BOUND LYTIC MUREIN TRANSGLYCOSYLASE F"/>
    <property type="match status" value="1"/>
</dbReference>
<dbReference type="RefSeq" id="WP_081414350.1">
    <property type="nucleotide sequence ID" value="NZ_JBHLZN010000003.1"/>
</dbReference>
<proteinExistence type="inferred from homology"/>
<feature type="domain" description="Solute-binding protein family 3/N-terminal" evidence="3">
    <location>
        <begin position="37"/>
        <end position="258"/>
    </location>
</feature>
<dbReference type="EMBL" id="JBHLZN010000003">
    <property type="protein sequence ID" value="MFB9886777.1"/>
    <property type="molecule type" value="Genomic_DNA"/>
</dbReference>
<name>A0ABV5ZBX1_9GAMM</name>
<dbReference type="Pfam" id="PF00497">
    <property type="entry name" value="SBP_bac_3"/>
    <property type="match status" value="1"/>
</dbReference>
<gene>
    <name evidence="4" type="ORF">ACFFLH_10165</name>
</gene>
<dbReference type="SUPFAM" id="SSF53850">
    <property type="entry name" value="Periplasmic binding protein-like II"/>
    <property type="match status" value="1"/>
</dbReference>